<dbReference type="EMBL" id="BPLR01018085">
    <property type="protein sequence ID" value="GIY96772.1"/>
    <property type="molecule type" value="Genomic_DNA"/>
</dbReference>
<feature type="region of interest" description="Disordered" evidence="1">
    <location>
        <begin position="75"/>
        <end position="98"/>
    </location>
</feature>
<organism evidence="2 3">
    <name type="scientific">Caerostris extrusa</name>
    <name type="common">Bark spider</name>
    <name type="synonym">Caerostris bankana</name>
    <dbReference type="NCBI Taxonomy" id="172846"/>
    <lineage>
        <taxon>Eukaryota</taxon>
        <taxon>Metazoa</taxon>
        <taxon>Ecdysozoa</taxon>
        <taxon>Arthropoda</taxon>
        <taxon>Chelicerata</taxon>
        <taxon>Arachnida</taxon>
        <taxon>Araneae</taxon>
        <taxon>Araneomorphae</taxon>
        <taxon>Entelegynae</taxon>
        <taxon>Araneoidea</taxon>
        <taxon>Araneidae</taxon>
        <taxon>Caerostris</taxon>
    </lineage>
</organism>
<keyword evidence="3" id="KW-1185">Reference proteome</keyword>
<proteinExistence type="predicted"/>
<comment type="caution">
    <text evidence="2">The sequence shown here is derived from an EMBL/GenBank/DDBJ whole genome shotgun (WGS) entry which is preliminary data.</text>
</comment>
<feature type="compositionally biased region" description="Polar residues" evidence="1">
    <location>
        <begin position="78"/>
        <end position="98"/>
    </location>
</feature>
<evidence type="ECO:0000313" key="2">
    <source>
        <dbReference type="EMBL" id="GIY96772.1"/>
    </source>
</evidence>
<gene>
    <name evidence="2" type="ORF">CEXT_270491</name>
</gene>
<protein>
    <submittedName>
        <fullName evidence="2">Uncharacterized protein</fullName>
    </submittedName>
</protein>
<name>A0AAV4XNQ2_CAEEX</name>
<evidence type="ECO:0000313" key="3">
    <source>
        <dbReference type="Proteomes" id="UP001054945"/>
    </source>
</evidence>
<accession>A0AAV4XNQ2</accession>
<reference evidence="2 3" key="1">
    <citation type="submission" date="2021-06" db="EMBL/GenBank/DDBJ databases">
        <title>Caerostris extrusa draft genome.</title>
        <authorList>
            <person name="Kono N."/>
            <person name="Arakawa K."/>
        </authorList>
    </citation>
    <scope>NUCLEOTIDE SEQUENCE [LARGE SCALE GENOMIC DNA]</scope>
</reference>
<dbReference type="Proteomes" id="UP001054945">
    <property type="component" value="Unassembled WGS sequence"/>
</dbReference>
<sequence>MTAQMKRKAIPRPLNLPLRKRFRCDRNSLILFGGQKICQNWGGLRVCLSAACEENVGSFNISFIQGNFRPIIAGDSGGRSQANDLISSPGNPWQENRK</sequence>
<dbReference type="AlphaFoldDB" id="A0AAV4XNQ2"/>
<evidence type="ECO:0000256" key="1">
    <source>
        <dbReference type="SAM" id="MobiDB-lite"/>
    </source>
</evidence>